<keyword evidence="2" id="KW-1185">Reference proteome</keyword>
<accession>A0AA39LT54</accession>
<protein>
    <submittedName>
        <fullName evidence="1">Uncharacterized protein</fullName>
    </submittedName>
</protein>
<dbReference type="AlphaFoldDB" id="A0AA39LT54"/>
<comment type="caution">
    <text evidence="1">The sequence shown here is derived from an EMBL/GenBank/DDBJ whole genome shotgun (WGS) entry which is preliminary data.</text>
</comment>
<gene>
    <name evidence="1" type="ORF">QR680_004068</name>
</gene>
<dbReference type="Proteomes" id="UP001175271">
    <property type="component" value="Unassembled WGS sequence"/>
</dbReference>
<dbReference type="EMBL" id="JAUCMV010000003">
    <property type="protein sequence ID" value="KAK0408633.1"/>
    <property type="molecule type" value="Genomic_DNA"/>
</dbReference>
<evidence type="ECO:0000313" key="1">
    <source>
        <dbReference type="EMBL" id="KAK0408633.1"/>
    </source>
</evidence>
<organism evidence="1 2">
    <name type="scientific">Steinernema hermaphroditum</name>
    <dbReference type="NCBI Taxonomy" id="289476"/>
    <lineage>
        <taxon>Eukaryota</taxon>
        <taxon>Metazoa</taxon>
        <taxon>Ecdysozoa</taxon>
        <taxon>Nematoda</taxon>
        <taxon>Chromadorea</taxon>
        <taxon>Rhabditida</taxon>
        <taxon>Tylenchina</taxon>
        <taxon>Panagrolaimomorpha</taxon>
        <taxon>Strongyloidoidea</taxon>
        <taxon>Steinernematidae</taxon>
        <taxon>Steinernema</taxon>
    </lineage>
</organism>
<proteinExistence type="predicted"/>
<reference evidence="1" key="1">
    <citation type="submission" date="2023-06" db="EMBL/GenBank/DDBJ databases">
        <title>Genomic analysis of the entomopathogenic nematode Steinernema hermaphroditum.</title>
        <authorList>
            <person name="Schwarz E.M."/>
            <person name="Heppert J.K."/>
            <person name="Baniya A."/>
            <person name="Schwartz H.T."/>
            <person name="Tan C.-H."/>
            <person name="Antoshechkin I."/>
            <person name="Sternberg P.W."/>
            <person name="Goodrich-Blair H."/>
            <person name="Dillman A.R."/>
        </authorList>
    </citation>
    <scope>NUCLEOTIDE SEQUENCE</scope>
    <source>
        <strain evidence="1">PS9179</strain>
        <tissue evidence="1">Whole animal</tissue>
    </source>
</reference>
<sequence>MTFHCFKFWSRPQVSGPPVVAANELYMLDSISGTIDRTILNRDEDDWDELKICGRDLSQAFDYLVKTPKEVFLLYTKGKDTTQLRSIRLKCHHDGTLQTNETSVVTIGKGSSIKEEDPRNPFIVNETGIFKVTKNAGTEFPSVEFTDFSNAPEFSFKKVEFENWWRKDYMPAELSFICNNETLFGVDRRGTDFYLCSMDLVRQSLSQHHFVLPDMDRYEMSNLTIDGDSLYIVYSGTTEDEWSSRTRGKSAESTHISPSIQPALAVFRVDLVSPDRIEKLKLEWPTEEHHKPSVGCCINAKEDAIYLTGRCTLPSGQCKDTHIYLFEKATIYETGTTPNNSPQKGNRLEDTDQQMCDKCGAVLDATKCTRCDVAATQICPECIEYMWCSCCKELSCKECVFAHVHESKLCMIKGLSNTQIETTLSSHMETVNRRFESHMRALEQFSRKRKSPKTWASELKAKIASGFITEAQLSEFKKTDIDPQLKELSIVANALEMCLPSDTVSSSSSDSN</sequence>
<evidence type="ECO:0000313" key="2">
    <source>
        <dbReference type="Proteomes" id="UP001175271"/>
    </source>
</evidence>
<name>A0AA39LT54_9BILA</name>